<keyword evidence="2" id="KW-1185">Reference proteome</keyword>
<gene>
    <name evidence="1" type="ORF">ELUCI_v1c04410</name>
</gene>
<accession>A0A2S5RFS0</accession>
<dbReference type="AlphaFoldDB" id="A0A2S5RFS0"/>
<organism evidence="1 2">
    <name type="scientific">Williamsoniiplasma lucivorax</name>
    <dbReference type="NCBI Taxonomy" id="209274"/>
    <lineage>
        <taxon>Bacteria</taxon>
        <taxon>Bacillati</taxon>
        <taxon>Mycoplasmatota</taxon>
        <taxon>Mollicutes</taxon>
        <taxon>Entomoplasmatales</taxon>
        <taxon>Williamsoniiplasma</taxon>
    </lineage>
</organism>
<name>A0A2S5RFS0_9MOLU</name>
<sequence>MQAKPKMPKLRVVDFIETGWISNFWIRNHQVFFTDTTLQHQKHFLLKMDLNILLENLKNKNTWERKFIAHPSPMFSDPLALSNTDLQVENVFADYIFNLDENAQPILVTEEYLYLGSNQKFKFYKHLKLNQTFYWDQEFIPYKYNLKKIVNIKTETIFLTENKEIIYQDEIIYISPKNLMIANFDTKAFLVSDEATGELFYLNLDNLAEKNVIWKGAFFYRLECYDKKIIIGKPLTRDGEINFYLPIKFIF</sequence>
<evidence type="ECO:0000313" key="1">
    <source>
        <dbReference type="EMBL" id="PPE06150.1"/>
    </source>
</evidence>
<comment type="caution">
    <text evidence="1">The sequence shown here is derived from an EMBL/GenBank/DDBJ whole genome shotgun (WGS) entry which is preliminary data.</text>
</comment>
<reference evidence="1 2" key="1">
    <citation type="submission" date="2017-11" db="EMBL/GenBank/DDBJ databases">
        <title>Genome sequence of Entomoplasma lucivorax PIPN-2 (ATCC 49196).</title>
        <authorList>
            <person name="Lo W.-S."/>
            <person name="Gasparich G.E."/>
            <person name="Kuo C.-H."/>
        </authorList>
    </citation>
    <scope>NUCLEOTIDE SEQUENCE [LARGE SCALE GENOMIC DNA]</scope>
    <source>
        <strain evidence="1 2">PIPN-2</strain>
    </source>
</reference>
<dbReference type="Proteomes" id="UP000237865">
    <property type="component" value="Unassembled WGS sequence"/>
</dbReference>
<evidence type="ECO:0000313" key="2">
    <source>
        <dbReference type="Proteomes" id="UP000237865"/>
    </source>
</evidence>
<proteinExistence type="predicted"/>
<protein>
    <submittedName>
        <fullName evidence="1">Uncharacterized protein</fullName>
    </submittedName>
</protein>
<dbReference type="RefSeq" id="WP_028126584.1">
    <property type="nucleotide sequence ID" value="NZ_PHNE01000001.1"/>
</dbReference>
<dbReference type="EMBL" id="PHNE01000001">
    <property type="protein sequence ID" value="PPE06150.1"/>
    <property type="molecule type" value="Genomic_DNA"/>
</dbReference>